<gene>
    <name evidence="4" type="ORF">AMATHDRAFT_136739</name>
</gene>
<dbReference type="InterPro" id="IPR018508">
    <property type="entry name" value="3-dehydroquinate_DH_AS"/>
</dbReference>
<keyword evidence="1" id="KW-0456">Lyase</keyword>
<dbReference type="PROSITE" id="PS01028">
    <property type="entry name" value="DEHYDROQUINASE_I"/>
    <property type="match status" value="1"/>
</dbReference>
<dbReference type="STRING" id="703135.A0A2A9NRZ6"/>
<feature type="domain" description="SDH C-terminal" evidence="3">
    <location>
        <begin position="479"/>
        <end position="509"/>
    </location>
</feature>
<dbReference type="InterPro" id="IPR022893">
    <property type="entry name" value="Shikimate_DH_fam"/>
</dbReference>
<evidence type="ECO:0000313" key="5">
    <source>
        <dbReference type="Proteomes" id="UP000242287"/>
    </source>
</evidence>
<dbReference type="PANTHER" id="PTHR21089:SF1">
    <property type="entry name" value="BIFUNCTIONAL 3-DEHYDROQUINATE DEHYDRATASE_SHIKIMATE DEHYDROGENASE, CHLOROPLASTIC"/>
    <property type="match status" value="1"/>
</dbReference>
<dbReference type="NCBIfam" id="TIGR01809">
    <property type="entry name" value="Shik-DH-AROM"/>
    <property type="match status" value="1"/>
</dbReference>
<evidence type="ECO:0000259" key="3">
    <source>
        <dbReference type="Pfam" id="PF18317"/>
    </source>
</evidence>
<dbReference type="InterPro" id="IPR001381">
    <property type="entry name" value="DHquinase_I"/>
</dbReference>
<dbReference type="GO" id="GO:0019632">
    <property type="term" value="P:shikimate metabolic process"/>
    <property type="evidence" value="ECO:0007669"/>
    <property type="project" value="TreeGrafter"/>
</dbReference>
<dbReference type="Pfam" id="PF01487">
    <property type="entry name" value="DHquinase_I"/>
    <property type="match status" value="1"/>
</dbReference>
<dbReference type="GO" id="GO:0004764">
    <property type="term" value="F:shikimate 3-dehydrogenase (NADP+) activity"/>
    <property type="evidence" value="ECO:0007669"/>
    <property type="project" value="InterPro"/>
</dbReference>
<dbReference type="InterPro" id="IPR046346">
    <property type="entry name" value="Aminoacid_DH-like_N_sf"/>
</dbReference>
<evidence type="ECO:0000256" key="1">
    <source>
        <dbReference type="ARBA" id="ARBA00023239"/>
    </source>
</evidence>
<dbReference type="Gene3D" id="3.40.50.10860">
    <property type="entry name" value="Leucine Dehydrogenase, chain A, domain 1"/>
    <property type="match status" value="1"/>
</dbReference>
<dbReference type="SUPFAM" id="SSF51569">
    <property type="entry name" value="Aldolase"/>
    <property type="match status" value="1"/>
</dbReference>
<dbReference type="GO" id="GO:0009423">
    <property type="term" value="P:chorismate biosynthetic process"/>
    <property type="evidence" value="ECO:0007669"/>
    <property type="project" value="TreeGrafter"/>
</dbReference>
<dbReference type="InterPro" id="IPR013708">
    <property type="entry name" value="Shikimate_DH-bd_N"/>
</dbReference>
<dbReference type="OrthoDB" id="197068at2759"/>
<dbReference type="GO" id="GO:0003855">
    <property type="term" value="F:3-dehydroquinate dehydratase activity"/>
    <property type="evidence" value="ECO:0007669"/>
    <property type="project" value="InterPro"/>
</dbReference>
<dbReference type="SUPFAM" id="SSF51735">
    <property type="entry name" value="NAD(P)-binding Rossmann-fold domains"/>
    <property type="match status" value="1"/>
</dbReference>
<dbReference type="CDD" id="cd00502">
    <property type="entry name" value="DHQase_I"/>
    <property type="match status" value="1"/>
</dbReference>
<dbReference type="Pfam" id="PF08501">
    <property type="entry name" value="Shikimate_dh_N"/>
    <property type="match status" value="1"/>
</dbReference>
<name>A0A2A9NRZ6_9AGAR</name>
<evidence type="ECO:0000259" key="2">
    <source>
        <dbReference type="Pfam" id="PF08501"/>
    </source>
</evidence>
<sequence>MDDISIGIDLWEVRVDHLQSYDPDFITFQIATLRKHSLLPILFTIRTVSQGGRYPDVREDDLQAVERLRSLLLHALRLGVEYIDLEVTLPLSILKEIICGKGNTTIIGSYHDWKEGLFWASPQTRQVYDSIVRMGVDIVKITSTAKVFEDNMSLRQFCSSVERHPIPLLAVNMGSEGKISRVLNTLLCPVSHPLIPNTPPLGQISYRECQQILYLTGLLPPRRYYVFGNPIAHSMSPAIHNTAFTALGLPYTYEVKETPSIQELRNVMSSSSFGGASVTIPHSRDIIPLLQQLSPQARVIGAVNTITPLPNCGGFRGDNTDWRGIKACLVRSLTPAHAVTSSTTALILGGGGTARAAVYALYQIGVIRFWIYNRTRRQAEVIAEDFGKLDSMLRIVVLDELDELPLPGCPPPTIIVSTVPAVDQTQTPSKMIDLGLKKEHLSPAGGVALELAYDRRMTKLLALAQERREKGYGWTSVKGIEMLLEQGYEQTRIWTGRRAPKRYVREKVLEAYSQWLPESSAPLSW</sequence>
<dbReference type="SUPFAM" id="SSF53223">
    <property type="entry name" value="Aminoacid dehydrogenase-like, N-terminal domain"/>
    <property type="match status" value="1"/>
</dbReference>
<reference evidence="4 5" key="1">
    <citation type="submission" date="2014-02" db="EMBL/GenBank/DDBJ databases">
        <title>Transposable element dynamics among asymbiotic and ectomycorrhizal Amanita fungi.</title>
        <authorList>
            <consortium name="DOE Joint Genome Institute"/>
            <person name="Hess J."/>
            <person name="Skrede I."/>
            <person name="Wolfe B."/>
            <person name="LaButti K."/>
            <person name="Ohm R.A."/>
            <person name="Grigoriev I.V."/>
            <person name="Pringle A."/>
        </authorList>
    </citation>
    <scope>NUCLEOTIDE SEQUENCE [LARGE SCALE GENOMIC DNA]</scope>
    <source>
        <strain evidence="4 5">SKay4041</strain>
    </source>
</reference>
<evidence type="ECO:0000313" key="4">
    <source>
        <dbReference type="EMBL" id="PFH53765.1"/>
    </source>
</evidence>
<dbReference type="InterPro" id="IPR010110">
    <property type="entry name" value="Shikimate_DH_AroM-type"/>
</dbReference>
<keyword evidence="5" id="KW-1185">Reference proteome</keyword>
<dbReference type="Gene3D" id="3.20.20.70">
    <property type="entry name" value="Aldolase class I"/>
    <property type="match status" value="1"/>
</dbReference>
<proteinExistence type="predicted"/>
<dbReference type="AlphaFoldDB" id="A0A2A9NRZ6"/>
<dbReference type="InterPro" id="IPR041121">
    <property type="entry name" value="SDH_C"/>
</dbReference>
<feature type="domain" description="Shikimate dehydrogenase substrate binding N-terminal" evidence="2">
    <location>
        <begin position="226"/>
        <end position="306"/>
    </location>
</feature>
<dbReference type="GO" id="GO:0005737">
    <property type="term" value="C:cytoplasm"/>
    <property type="evidence" value="ECO:0007669"/>
    <property type="project" value="InterPro"/>
</dbReference>
<dbReference type="Proteomes" id="UP000242287">
    <property type="component" value="Unassembled WGS sequence"/>
</dbReference>
<organism evidence="4 5">
    <name type="scientific">Amanita thiersii Skay4041</name>
    <dbReference type="NCBI Taxonomy" id="703135"/>
    <lineage>
        <taxon>Eukaryota</taxon>
        <taxon>Fungi</taxon>
        <taxon>Dikarya</taxon>
        <taxon>Basidiomycota</taxon>
        <taxon>Agaricomycotina</taxon>
        <taxon>Agaricomycetes</taxon>
        <taxon>Agaricomycetidae</taxon>
        <taxon>Agaricales</taxon>
        <taxon>Pluteineae</taxon>
        <taxon>Amanitaceae</taxon>
        <taxon>Amanita</taxon>
    </lineage>
</organism>
<dbReference type="InterPro" id="IPR036291">
    <property type="entry name" value="NAD(P)-bd_dom_sf"/>
</dbReference>
<dbReference type="Pfam" id="PF18317">
    <property type="entry name" value="SDH_C"/>
    <property type="match status" value="1"/>
</dbReference>
<dbReference type="PANTHER" id="PTHR21089">
    <property type="entry name" value="SHIKIMATE DEHYDROGENASE"/>
    <property type="match status" value="1"/>
</dbReference>
<dbReference type="Gene3D" id="3.40.50.720">
    <property type="entry name" value="NAD(P)-binding Rossmann-like Domain"/>
    <property type="match status" value="1"/>
</dbReference>
<protein>
    <submittedName>
        <fullName evidence="4">Uncharacterized protein</fullName>
    </submittedName>
</protein>
<dbReference type="CDD" id="cd01065">
    <property type="entry name" value="NAD_bind_Shikimate_DH"/>
    <property type="match status" value="1"/>
</dbReference>
<dbReference type="InterPro" id="IPR013785">
    <property type="entry name" value="Aldolase_TIM"/>
</dbReference>
<dbReference type="EMBL" id="KZ301972">
    <property type="protein sequence ID" value="PFH53765.1"/>
    <property type="molecule type" value="Genomic_DNA"/>
</dbReference>
<accession>A0A2A9NRZ6</accession>